<sequence>MRLKRFIDERMNEPAALKEADIASQALQDIGTYFDLPSDQRLVLESERRLLAKQVRSLVEDDEMTHREHLRAIFSDYVKALQAPKA</sequence>
<organism evidence="1 2">
    <name type="scientific">Corallococcus terminator</name>
    <dbReference type="NCBI Taxonomy" id="2316733"/>
    <lineage>
        <taxon>Bacteria</taxon>
        <taxon>Pseudomonadati</taxon>
        <taxon>Myxococcota</taxon>
        <taxon>Myxococcia</taxon>
        <taxon>Myxococcales</taxon>
        <taxon>Cystobacterineae</taxon>
        <taxon>Myxococcaceae</taxon>
        <taxon>Corallococcus</taxon>
    </lineage>
</organism>
<dbReference type="AlphaFoldDB" id="A0A3A8HQN1"/>
<gene>
    <name evidence="1" type="ORF">D7V88_41090</name>
</gene>
<evidence type="ECO:0000313" key="2">
    <source>
        <dbReference type="Proteomes" id="UP000268094"/>
    </source>
</evidence>
<name>A0A3A8HQN1_9BACT</name>
<dbReference type="Proteomes" id="UP000268094">
    <property type="component" value="Unassembled WGS sequence"/>
</dbReference>
<dbReference type="EMBL" id="RAVZ01000642">
    <property type="protein sequence ID" value="RKG67473.1"/>
    <property type="molecule type" value="Genomic_DNA"/>
</dbReference>
<accession>A0A3A8HQN1</accession>
<evidence type="ECO:0000313" key="1">
    <source>
        <dbReference type="EMBL" id="RKG67473.1"/>
    </source>
</evidence>
<protein>
    <submittedName>
        <fullName evidence="1">Uncharacterized protein</fullName>
    </submittedName>
</protein>
<reference evidence="2" key="1">
    <citation type="submission" date="2018-09" db="EMBL/GenBank/DDBJ databases">
        <authorList>
            <person name="Livingstone P.G."/>
            <person name="Whitworth D.E."/>
        </authorList>
    </citation>
    <scope>NUCLEOTIDE SEQUENCE [LARGE SCALE GENOMIC DNA]</scope>
    <source>
        <strain evidence="2">CA054A</strain>
    </source>
</reference>
<keyword evidence="2" id="KW-1185">Reference proteome</keyword>
<comment type="caution">
    <text evidence="1">The sequence shown here is derived from an EMBL/GenBank/DDBJ whole genome shotgun (WGS) entry which is preliminary data.</text>
</comment>
<proteinExistence type="predicted"/>